<evidence type="ECO:0000313" key="3">
    <source>
        <dbReference type="Proteomes" id="UP001187531"/>
    </source>
</evidence>
<proteinExistence type="predicted"/>
<dbReference type="Proteomes" id="UP001187531">
    <property type="component" value="Unassembled WGS sequence"/>
</dbReference>
<feature type="domain" description="FAM193 C-terminal" evidence="1">
    <location>
        <begin position="33"/>
        <end position="80"/>
    </location>
</feature>
<evidence type="ECO:0000259" key="1">
    <source>
        <dbReference type="Pfam" id="PF15914"/>
    </source>
</evidence>
<dbReference type="Pfam" id="PF15914">
    <property type="entry name" value="FAM193_C"/>
    <property type="match status" value="1"/>
</dbReference>
<dbReference type="EMBL" id="JAVRJZ010000015">
    <property type="protein sequence ID" value="KAK2712077.1"/>
    <property type="molecule type" value="Genomic_DNA"/>
</dbReference>
<protein>
    <recommendedName>
        <fullName evidence="1">FAM193 C-terminal domain-containing protein</fullName>
    </recommendedName>
</protein>
<dbReference type="InterPro" id="IPR031802">
    <property type="entry name" value="FAM193_C"/>
</dbReference>
<dbReference type="AlphaFoldDB" id="A0AA88L0N5"/>
<reference evidence="2" key="1">
    <citation type="submission" date="2023-07" db="EMBL/GenBank/DDBJ databases">
        <title>Chromosome-level genome assembly of Artemia franciscana.</title>
        <authorList>
            <person name="Jo E."/>
        </authorList>
    </citation>
    <scope>NUCLEOTIDE SEQUENCE</scope>
    <source>
        <tissue evidence="2">Whole body</tissue>
    </source>
</reference>
<evidence type="ECO:0000313" key="2">
    <source>
        <dbReference type="EMBL" id="KAK2712077.1"/>
    </source>
</evidence>
<gene>
    <name evidence="2" type="ORF">QYM36_010935</name>
</gene>
<organism evidence="2 3">
    <name type="scientific">Artemia franciscana</name>
    <name type="common">Brine shrimp</name>
    <name type="synonym">Artemia sanfranciscana</name>
    <dbReference type="NCBI Taxonomy" id="6661"/>
    <lineage>
        <taxon>Eukaryota</taxon>
        <taxon>Metazoa</taxon>
        <taxon>Ecdysozoa</taxon>
        <taxon>Arthropoda</taxon>
        <taxon>Crustacea</taxon>
        <taxon>Branchiopoda</taxon>
        <taxon>Anostraca</taxon>
        <taxon>Artemiidae</taxon>
        <taxon>Artemia</taxon>
    </lineage>
</organism>
<keyword evidence="3" id="KW-1185">Reference proteome</keyword>
<comment type="caution">
    <text evidence="2">The sequence shown here is derived from an EMBL/GenBank/DDBJ whole genome shotgun (WGS) entry which is preliminary data.</text>
</comment>
<name>A0AA88L0N5_ARTSF</name>
<sequence>MSNGAITSLIVDLKLGKIEIEEVSRFKYALDADSIFKPKENPSELDETERELEAFKRFCLDSRPTDPSTKLKVNLNVKDIFARFGISSEGGGREDYQVTSGDSKFCLLHLNYLENEDWKGIAVPEVDGSLMAEATKGDSGGDALRLMICT</sequence>
<accession>A0AA88L0N5</accession>